<comment type="subcellular location">
    <subcellularLocation>
        <location evidence="4">Cell membrane</location>
        <topology evidence="4">Peripheral membrane protein</topology>
    </subcellularLocation>
</comment>
<protein>
    <recommendedName>
        <fullName evidence="4">UDP-N-acetylglucosamine--peptide N-acetylglucosaminyltransferase stabilizing protein GtfB</fullName>
    </recommendedName>
    <alternativeName>
        <fullName evidence="4">Glycosyltransferase stabilizing protein GtfB</fullName>
    </alternativeName>
</protein>
<dbReference type="NCBIfam" id="TIGR02919">
    <property type="entry name" value="accessory Sec system glycosylation chaperone GtfB"/>
    <property type="match status" value="1"/>
</dbReference>
<evidence type="ECO:0000256" key="2">
    <source>
        <dbReference type="ARBA" id="ARBA00022475"/>
    </source>
</evidence>
<dbReference type="UniPathway" id="UPA00378"/>
<evidence type="ECO:0000256" key="4">
    <source>
        <dbReference type="HAMAP-Rule" id="MF_01473"/>
    </source>
</evidence>
<comment type="subunit">
    <text evidence="4">Forms a heterotetramer with 2 subunits each of GtfA and GtfB. Part of the accessory SecA2/SecY2 protein translocation apparatus.</text>
</comment>
<accession>A0A414CN57</accession>
<dbReference type="EMBL" id="QSIO01000001">
    <property type="protein sequence ID" value="RHC96456.1"/>
    <property type="molecule type" value="Genomic_DNA"/>
</dbReference>
<comment type="caution">
    <text evidence="5">The sequence shown here is derived from an EMBL/GenBank/DDBJ whole genome shotgun (WGS) entry which is preliminary data.</text>
</comment>
<dbReference type="InterPro" id="IPR014268">
    <property type="entry name" value="GtfB"/>
</dbReference>
<keyword evidence="3 4" id="KW-0472">Membrane</keyword>
<evidence type="ECO:0000313" key="6">
    <source>
        <dbReference type="Proteomes" id="UP000285773"/>
    </source>
</evidence>
<evidence type="ECO:0000256" key="1">
    <source>
        <dbReference type="ARBA" id="ARBA00004922"/>
    </source>
</evidence>
<dbReference type="HAMAP" id="MF_01473">
    <property type="entry name" value="GtfB"/>
    <property type="match status" value="1"/>
</dbReference>
<dbReference type="GO" id="GO:0017122">
    <property type="term" value="C:protein N-acetylglucosaminyltransferase complex"/>
    <property type="evidence" value="ECO:0007669"/>
    <property type="project" value="UniProtKB-UniRule"/>
</dbReference>
<name>A0A414CN57_STRPA</name>
<sequence length="451" mass="51743">MLNVFDSYSRESQDLLHSMKESGFDHPTVVLEPNGFLPDGVESPFIYFLGQAKGEKRGRYFNEVPVPDFWEVSGDNSSGKVTYYGQEKARIVYHAASYKRIVERLEWLDDKGQVVMVEHYDQYGRKIAVTTCGDQGQYLVTTYFEGDTERLTENHQTGDLILTLDHQPMRIFKNRLDYFVFYLEYRGFDLDGLVYNTLATSFSISLQLGNKGIKGRDVLVWQEPLHDSLPGNMQLILKSPEIRTKKILIPQNATYHRALQLTSQDQHSYFGPLGYLYDFKVKDDIRKDAFVLTNSDQIEALTYLVENLPNVTFRVAALTEMSASLLSMVRYPNVVLYQNISQERIKELLKVSSIYLDINHYAEVQGIVRKAFEHQQVILAFSHTLHDRHFLAQANIFDQGKEADMVARIQEIYQSVDNYREAVAQQIAQSSSVEPAVFKARLQEGIGGHSE</sequence>
<comment type="pathway">
    <text evidence="1 4">Protein modification; protein glycosylation.</text>
</comment>
<gene>
    <name evidence="4 5" type="primary">gtfB</name>
    <name evidence="5" type="ORF">DW820_04890</name>
</gene>
<organism evidence="5 6">
    <name type="scientific">Streptococcus parasanguinis</name>
    <dbReference type="NCBI Taxonomy" id="1318"/>
    <lineage>
        <taxon>Bacteria</taxon>
        <taxon>Bacillati</taxon>
        <taxon>Bacillota</taxon>
        <taxon>Bacilli</taxon>
        <taxon>Lactobacillales</taxon>
        <taxon>Streptococcaceae</taxon>
        <taxon>Streptococcus</taxon>
    </lineage>
</organism>
<dbReference type="RefSeq" id="WP_118095593.1">
    <property type="nucleotide sequence ID" value="NZ_JASGZU010000003.1"/>
</dbReference>
<comment type="function">
    <text evidence="4">Required for polymorphic O-glycosylation of the serine-rich repeat protein in this bacteria. A stabilizing protein that is part of the accessory SecA2/SecY2 system specifically required to export serine-rich repeat cell wall proteins usually encoded upstream in the same operon. The GtfA-GtfB complex adds GlcNAc from UDP-GlcNAc to the substrate protein, attaching the first sugar residue. Stabilizes the glycosylation activity of GtfA. Has no N-acetylglucosaminyl transferase activity on its own.</text>
</comment>
<dbReference type="GO" id="GO:0031647">
    <property type="term" value="P:regulation of protein stability"/>
    <property type="evidence" value="ECO:0007669"/>
    <property type="project" value="UniProtKB-UniRule"/>
</dbReference>
<dbReference type="Proteomes" id="UP000285773">
    <property type="component" value="Unassembled WGS sequence"/>
</dbReference>
<reference evidence="5 6" key="1">
    <citation type="submission" date="2018-08" db="EMBL/GenBank/DDBJ databases">
        <title>A genome reference for cultivated species of the human gut microbiota.</title>
        <authorList>
            <person name="Zou Y."/>
            <person name="Xue W."/>
            <person name="Luo G."/>
        </authorList>
    </citation>
    <scope>NUCLEOTIDE SEQUENCE [LARGE SCALE GENOMIC DNA]</scope>
    <source>
        <strain evidence="5 6">AM33-3BH</strain>
    </source>
</reference>
<dbReference type="AlphaFoldDB" id="A0A414CN57"/>
<dbReference type="GO" id="GO:0005886">
    <property type="term" value="C:plasma membrane"/>
    <property type="evidence" value="ECO:0007669"/>
    <property type="project" value="UniProtKB-SubCell"/>
</dbReference>
<comment type="similarity">
    <text evidence="4">Belongs to the GtfB family.</text>
</comment>
<evidence type="ECO:0000256" key="3">
    <source>
        <dbReference type="ARBA" id="ARBA00023136"/>
    </source>
</evidence>
<evidence type="ECO:0000313" key="5">
    <source>
        <dbReference type="EMBL" id="RHC96456.1"/>
    </source>
</evidence>
<proteinExistence type="inferred from homology"/>
<keyword evidence="2 4" id="KW-1003">Cell membrane</keyword>